<dbReference type="Pfam" id="PF02463">
    <property type="entry name" value="SMC_N"/>
    <property type="match status" value="1"/>
</dbReference>
<dbReference type="GO" id="GO:0003677">
    <property type="term" value="F:DNA binding"/>
    <property type="evidence" value="ECO:0007669"/>
    <property type="project" value="UniProtKB-UniRule"/>
</dbReference>
<keyword evidence="5 6" id="KW-0238">DNA-binding</keyword>
<dbReference type="GO" id="GO:0006260">
    <property type="term" value="P:DNA replication"/>
    <property type="evidence" value="ECO:0007669"/>
    <property type="project" value="UniProtKB-UniRule"/>
</dbReference>
<feature type="coiled-coil region" evidence="6">
    <location>
        <begin position="959"/>
        <end position="986"/>
    </location>
</feature>
<evidence type="ECO:0000256" key="6">
    <source>
        <dbReference type="HAMAP-Rule" id="MF_01894"/>
    </source>
</evidence>
<sequence>MFLKSLTLKGFKSFADKTHMLYDPGLTVVVGPNGSGKSNVSDAILWVLGEQSARMLRGQAMEDVIFSGSSARKAVGVAEVTLVLDNSDHAIPVDFNEVGITRRMYRSGESEYLINGSPARLMDIQDILHDSGLGKDTHSIISQGKLDSILQSRPEQRRELIEEAAGISKHRRRKERAAKKLKNMDDNLQRAKDIAHEVTRQLRPLERQVDKAKRAQDIQARLAEVSTMLAIDELRGLRSQWATLTATHKESTAEYELAQYRVAEARAELEKLQTMLEQKGLFVGDLSESRRRMQDAVGRLSSDMRLLEEKGKNMVAKLSELRMNISSLEKQKTDRSRDLSSTNHELVELTEKFTQLEAHLTELEPKLASSKEALRDLDSRNAQLTQQARAEQKTADEQTLAYVRLKEKLSHAELEDSMFVSRLQQLAEAMTSYEQASVQATDKKQALEQAHDEATHEVAELTKKIEHTKQDLQSLRAQQQQTQQKLTRAQASLAALEALDLAAQDANPLLKKVLGAHKGDEHIAGRLKDFIEAPPALEAVVERLLADDLSALVAPDQAGLVELVHNCCEFVEKGVVAGAVGAAGPASDSHSAKSASQPAAQSQGQVTFLSKLQTSSSGSAGTHSAFAAPSKKQLAELALKLHTPSAAATGGIAATGDAIAPSGMLLEHLSFSDDMRGLFETLFGHIYVCTSASDALLAHQIYPGLTYISADATNTMVLSDGRVVVGSKHSTQSGALQRKRSARTLNSSIAKATDQLQTLEYDIAEANQTLVLQQDQLEQAKGTVAQTAGELASVSSELGRLEVQLEQVRREHKTIEQQRLEAQEQTKQARPQLRQHKDAAAAATTRSEALSDQLQELADEHRDAAAKQSELTTKLSELRLSLATVRERKRHTEQASEELTRRLKNIGSRLDALHYTARSLEALRLRVQPLHERYAGLYDAALAWATRLQDRASLAAADSESLKKTIATAREKVEQEQTAQAQVQQRIADDKVKLAKLELMVNQAIQSITADGAYTLEDALALPAPVDAEASRREVAQLKRALEDIGPVNQVAMDEYATLRQRADHINNQVEDLTQARSALLKITAAIERKMKKQFLHTFDLVDKNFQEIFAMLFTGGSAHLEMTDPDHVNETGIEIIAQPRGKRLTKMMLMSGGEKSLTALALLFAVYKTRTVPFYVFDEVEAALDDANLDKLLGALEHLKNTTQLIVISHQRRTMEQADVLYGVSMQADGVSHVVSQRLDKKTGKVVDA</sequence>
<evidence type="ECO:0000313" key="9">
    <source>
        <dbReference type="EMBL" id="KXB33882.1"/>
    </source>
</evidence>
<keyword evidence="1 6" id="KW-0963">Cytoplasm</keyword>
<evidence type="ECO:0000259" key="8">
    <source>
        <dbReference type="Pfam" id="PF02463"/>
    </source>
</evidence>
<reference evidence="10" key="1">
    <citation type="submission" date="2016-01" db="EMBL/GenBank/DDBJ databases">
        <authorList>
            <person name="Mitreva M."/>
            <person name="Pepin K.H."/>
            <person name="Mihindukulasuriya K.A."/>
            <person name="Fulton R."/>
            <person name="Fronick C."/>
            <person name="O'Laughlin M."/>
            <person name="Miner T."/>
            <person name="Herter B."/>
            <person name="Rosa B.A."/>
            <person name="Cordes M."/>
            <person name="Tomlinson C."/>
            <person name="Wollam A."/>
            <person name="Palsikar V.B."/>
            <person name="Mardis E.R."/>
            <person name="Wilson R.K."/>
        </authorList>
    </citation>
    <scope>NUCLEOTIDE SEQUENCE [LARGE SCALE GENOMIC DNA]</scope>
    <source>
        <strain evidence="10">DNF00019</strain>
    </source>
</reference>
<name>A0A133XSF4_9ACTN</name>
<dbReference type="STRING" id="1393034.HMPREF3192_01112"/>
<dbReference type="InterPro" id="IPR024704">
    <property type="entry name" value="SMC"/>
</dbReference>
<dbReference type="SUPFAM" id="SSF52540">
    <property type="entry name" value="P-loop containing nucleoside triphosphate hydrolases"/>
    <property type="match status" value="1"/>
</dbReference>
<dbReference type="GO" id="GO:0030261">
    <property type="term" value="P:chromosome condensation"/>
    <property type="evidence" value="ECO:0007669"/>
    <property type="project" value="InterPro"/>
</dbReference>
<dbReference type="FunFam" id="3.40.50.300:FF:000984">
    <property type="entry name" value="Chromosome partition protein Smc"/>
    <property type="match status" value="1"/>
</dbReference>
<comment type="subcellular location">
    <subcellularLocation>
        <location evidence="6">Cytoplasm</location>
    </subcellularLocation>
</comment>
<comment type="similarity">
    <text evidence="6">Belongs to the SMC family.</text>
</comment>
<evidence type="ECO:0000256" key="5">
    <source>
        <dbReference type="ARBA" id="ARBA00023125"/>
    </source>
</evidence>
<keyword evidence="4 6" id="KW-0175">Coiled coil</keyword>
<dbReference type="Gene3D" id="3.40.50.300">
    <property type="entry name" value="P-loop containing nucleotide triphosphate hydrolases"/>
    <property type="match status" value="2"/>
</dbReference>
<dbReference type="AlphaFoldDB" id="A0A133XSF4"/>
<dbReference type="GO" id="GO:0005737">
    <property type="term" value="C:cytoplasm"/>
    <property type="evidence" value="ECO:0007669"/>
    <property type="project" value="UniProtKB-SubCell"/>
</dbReference>
<feature type="coiled-coil region" evidence="6">
    <location>
        <begin position="367"/>
        <end position="499"/>
    </location>
</feature>
<dbReference type="SUPFAM" id="SSF57997">
    <property type="entry name" value="Tropomyosin"/>
    <property type="match status" value="1"/>
</dbReference>
<comment type="caution">
    <text evidence="9">The sequence shown here is derived from an EMBL/GenBank/DDBJ whole genome shotgun (WGS) entry which is preliminary data.</text>
</comment>
<dbReference type="InterPro" id="IPR011890">
    <property type="entry name" value="SMC_prok"/>
</dbReference>
<evidence type="ECO:0000256" key="7">
    <source>
        <dbReference type="SAM" id="MobiDB-lite"/>
    </source>
</evidence>
<dbReference type="RefSeq" id="WP_066305944.1">
    <property type="nucleotide sequence ID" value="NZ_KQ959507.1"/>
</dbReference>
<dbReference type="HAMAP" id="MF_01894">
    <property type="entry name" value="Smc_prok"/>
    <property type="match status" value="1"/>
</dbReference>
<evidence type="ECO:0000313" key="10">
    <source>
        <dbReference type="Proteomes" id="UP000070675"/>
    </source>
</evidence>
<evidence type="ECO:0000256" key="2">
    <source>
        <dbReference type="ARBA" id="ARBA00022741"/>
    </source>
</evidence>
<feature type="coiled-coil region" evidence="6">
    <location>
        <begin position="1049"/>
        <end position="1076"/>
    </location>
</feature>
<dbReference type="EMBL" id="LSCR01000029">
    <property type="protein sequence ID" value="KXB33882.1"/>
    <property type="molecule type" value="Genomic_DNA"/>
</dbReference>
<dbReference type="GO" id="GO:0007062">
    <property type="term" value="P:sister chromatid cohesion"/>
    <property type="evidence" value="ECO:0007669"/>
    <property type="project" value="InterPro"/>
</dbReference>
<comment type="domain">
    <text evidence="6">Contains large globular domains required for ATP hydrolysis at each terminus and a third globular domain forming a flexible hinge near the middle of the molecule. These domains are separated by coiled-coil structures.</text>
</comment>
<dbReference type="GO" id="GO:0005524">
    <property type="term" value="F:ATP binding"/>
    <property type="evidence" value="ECO:0007669"/>
    <property type="project" value="UniProtKB-UniRule"/>
</dbReference>
<comment type="function">
    <text evidence="6">Required for chromosome condensation and partitioning.</text>
</comment>
<comment type="subunit">
    <text evidence="6">Homodimer.</text>
</comment>
<dbReference type="Proteomes" id="UP000070675">
    <property type="component" value="Unassembled WGS sequence"/>
</dbReference>
<organism evidence="9 10">
    <name type="scientific">Atopobium deltae</name>
    <dbReference type="NCBI Taxonomy" id="1393034"/>
    <lineage>
        <taxon>Bacteria</taxon>
        <taxon>Bacillati</taxon>
        <taxon>Actinomycetota</taxon>
        <taxon>Coriobacteriia</taxon>
        <taxon>Coriobacteriales</taxon>
        <taxon>Atopobiaceae</taxon>
        <taxon>Atopobium</taxon>
    </lineage>
</organism>
<accession>A0A133XSF4</accession>
<evidence type="ECO:0000256" key="4">
    <source>
        <dbReference type="ARBA" id="ARBA00023054"/>
    </source>
</evidence>
<dbReference type="PANTHER" id="PTHR43977">
    <property type="entry name" value="STRUCTURAL MAINTENANCE OF CHROMOSOMES PROTEIN 3"/>
    <property type="match status" value="1"/>
</dbReference>
<keyword evidence="2 6" id="KW-0547">Nucleotide-binding</keyword>
<dbReference type="OrthoDB" id="9808768at2"/>
<feature type="binding site" evidence="6">
    <location>
        <begin position="32"/>
        <end position="39"/>
    </location>
    <ligand>
        <name>ATP</name>
        <dbReference type="ChEBI" id="CHEBI:30616"/>
    </ligand>
</feature>
<proteinExistence type="inferred from homology"/>
<keyword evidence="3 6" id="KW-0067">ATP-binding</keyword>
<feature type="coiled-coil region" evidence="6">
    <location>
        <begin position="255"/>
        <end position="310"/>
    </location>
</feature>
<evidence type="ECO:0000256" key="3">
    <source>
        <dbReference type="ARBA" id="ARBA00022840"/>
    </source>
</evidence>
<dbReference type="GO" id="GO:0016887">
    <property type="term" value="F:ATP hydrolysis activity"/>
    <property type="evidence" value="ECO:0007669"/>
    <property type="project" value="InterPro"/>
</dbReference>
<dbReference type="InterPro" id="IPR003395">
    <property type="entry name" value="RecF/RecN/SMC_N"/>
</dbReference>
<dbReference type="InterPro" id="IPR027417">
    <property type="entry name" value="P-loop_NTPase"/>
</dbReference>
<feature type="coiled-coil region" evidence="6">
    <location>
        <begin position="167"/>
        <end position="215"/>
    </location>
</feature>
<gene>
    <name evidence="6" type="primary">smc</name>
    <name evidence="9" type="ORF">HMPREF3192_01112</name>
</gene>
<dbReference type="GO" id="GO:0007059">
    <property type="term" value="P:chromosome segregation"/>
    <property type="evidence" value="ECO:0007669"/>
    <property type="project" value="UniProtKB-UniRule"/>
</dbReference>
<dbReference type="PATRIC" id="fig|1393034.3.peg.1080"/>
<keyword evidence="10" id="KW-1185">Reference proteome</keyword>
<feature type="domain" description="RecF/RecN/SMC N-terminal" evidence="8">
    <location>
        <begin position="2"/>
        <end position="1233"/>
    </location>
</feature>
<dbReference type="PIRSF" id="PIRSF005719">
    <property type="entry name" value="SMC"/>
    <property type="match status" value="1"/>
</dbReference>
<protein>
    <recommendedName>
        <fullName evidence="6">Chromosome partition protein Smc</fullName>
    </recommendedName>
</protein>
<feature type="region of interest" description="Disordered" evidence="7">
    <location>
        <begin position="820"/>
        <end position="849"/>
    </location>
</feature>
<evidence type="ECO:0000256" key="1">
    <source>
        <dbReference type="ARBA" id="ARBA00022490"/>
    </source>
</evidence>